<dbReference type="OrthoDB" id="29657at2759"/>
<proteinExistence type="predicted"/>
<comment type="subcellular location">
    <subcellularLocation>
        <location evidence="1">Membrane</location>
        <topology evidence="1">Multi-pass membrane protein</topology>
    </subcellularLocation>
</comment>
<dbReference type="AlphaFoldDB" id="A0A368G189"/>
<feature type="chain" id="PRO_5016712450" evidence="7">
    <location>
        <begin position="18"/>
        <end position="685"/>
    </location>
</feature>
<feature type="transmembrane region" description="Helical" evidence="6">
    <location>
        <begin position="263"/>
        <end position="283"/>
    </location>
</feature>
<feature type="transmembrane region" description="Helical" evidence="6">
    <location>
        <begin position="367"/>
        <end position="388"/>
    </location>
</feature>
<reference evidence="9 10" key="1">
    <citation type="submission" date="2014-10" db="EMBL/GenBank/DDBJ databases">
        <title>Draft genome of the hookworm Ancylostoma caninum.</title>
        <authorList>
            <person name="Mitreva M."/>
        </authorList>
    </citation>
    <scope>NUCLEOTIDE SEQUENCE [LARGE SCALE GENOMIC DNA]</scope>
    <source>
        <strain evidence="9 10">Baltimore</strain>
    </source>
</reference>
<evidence type="ECO:0000256" key="1">
    <source>
        <dbReference type="ARBA" id="ARBA00004141"/>
    </source>
</evidence>
<feature type="transmembrane region" description="Helical" evidence="6">
    <location>
        <begin position="581"/>
        <end position="602"/>
    </location>
</feature>
<dbReference type="InterPro" id="IPR053937">
    <property type="entry name" value="GOST_TM"/>
</dbReference>
<accession>A0A368G189</accession>
<keyword evidence="3 7" id="KW-0732">Signal</keyword>
<dbReference type="GO" id="GO:0005794">
    <property type="term" value="C:Golgi apparatus"/>
    <property type="evidence" value="ECO:0007669"/>
    <property type="project" value="TreeGrafter"/>
</dbReference>
<sequence length="685" mass="78006">MYRVLVFLLFCNVYVFSKIHHLTLRGDARRNIILTSFGYAEGGTFDLVLINFTVPETILDKVDSRENADKSGVIGFSLSRGNSIASGVGSNPHVCQLQQTDQGFDALFFFADLPQNRLRVFRSGAGRQIHLCPSHEECTKDASEPEIPPVGDQIVPPITPTVRSRRDGEGWLDKFKRIFSGGDSGKPYEDFVPLVKKDLLYSTNISIRFPYALRGKYHFIYHNCFNYRAHGYSDRVAVDFTVWIVERNIGSFLSAGDIPKPQLFLYVSLAFVLSAALWCRLLCLSSIPKRGKWASSCMSPGPYVTCQNSISIRFPYALRGKYHFIYHNCFNYRAHGYSDRVAVDFTVWIVERNIGSFLSAGDIPKPQLFLYVSLAFVLSAALWCRLLCLSSHVNVYRVHGLMTALVFLKAASLFFHGVNFFFISKYGQQSEIWAVVYYITHLLKGALLFGTIILIGTGYTFFKNFLTERDRKVFMVVLPLQIVDNIAMVILEESEFGQQGYQLWFEMFVFIDMICCFLIIFPIIWSMHHLSEGARSDGKAAFNLEKLRLFRHFYMIVISYVYLTRVIKLLLQYALPFDQEWVTDAIVELSTLVFFILVGILFRPQPANPYLKLNQDIDEAEDISRYSLTQNGLLEGVVNRGTSNALISLDGNSADMECPTLSIEDNTNASQFGRRRVESFEKTLL</sequence>
<evidence type="ECO:0000313" key="9">
    <source>
        <dbReference type="EMBL" id="RCN38206.1"/>
    </source>
</evidence>
<feature type="transmembrane region" description="Helical" evidence="6">
    <location>
        <begin position="553"/>
        <end position="575"/>
    </location>
</feature>
<evidence type="ECO:0000256" key="6">
    <source>
        <dbReference type="SAM" id="Phobius"/>
    </source>
</evidence>
<protein>
    <submittedName>
        <fullName evidence="9">Lung seven transmembrane receptor</fullName>
    </submittedName>
</protein>
<feature type="transmembrane region" description="Helical" evidence="6">
    <location>
        <begin position="400"/>
        <end position="423"/>
    </location>
</feature>
<evidence type="ECO:0000256" key="7">
    <source>
        <dbReference type="SAM" id="SignalP"/>
    </source>
</evidence>
<organism evidence="9 10">
    <name type="scientific">Ancylostoma caninum</name>
    <name type="common">Dog hookworm</name>
    <dbReference type="NCBI Taxonomy" id="29170"/>
    <lineage>
        <taxon>Eukaryota</taxon>
        <taxon>Metazoa</taxon>
        <taxon>Ecdysozoa</taxon>
        <taxon>Nematoda</taxon>
        <taxon>Chromadorea</taxon>
        <taxon>Rhabditida</taxon>
        <taxon>Rhabditina</taxon>
        <taxon>Rhabditomorpha</taxon>
        <taxon>Strongyloidea</taxon>
        <taxon>Ancylostomatidae</taxon>
        <taxon>Ancylostomatinae</taxon>
        <taxon>Ancylostoma</taxon>
    </lineage>
</organism>
<name>A0A368G189_ANCCA</name>
<dbReference type="STRING" id="29170.A0A368G189"/>
<dbReference type="Pfam" id="PF06814">
    <property type="entry name" value="GOST_TM"/>
    <property type="match status" value="1"/>
</dbReference>
<dbReference type="EMBL" id="JOJR01000415">
    <property type="protein sequence ID" value="RCN38206.1"/>
    <property type="molecule type" value="Genomic_DNA"/>
</dbReference>
<keyword evidence="9" id="KW-0675">Receptor</keyword>
<feature type="signal peptide" evidence="7">
    <location>
        <begin position="1"/>
        <end position="17"/>
    </location>
</feature>
<keyword evidence="2 6" id="KW-0812">Transmembrane</keyword>
<evidence type="ECO:0000259" key="8">
    <source>
        <dbReference type="Pfam" id="PF06814"/>
    </source>
</evidence>
<gene>
    <name evidence="9" type="ORF">ANCCAN_15872</name>
</gene>
<feature type="domain" description="GOST seven transmembrane" evidence="8">
    <location>
        <begin position="364"/>
        <end position="608"/>
    </location>
</feature>
<evidence type="ECO:0000256" key="5">
    <source>
        <dbReference type="ARBA" id="ARBA00023136"/>
    </source>
</evidence>
<feature type="transmembrane region" description="Helical" evidence="6">
    <location>
        <begin position="435"/>
        <end position="461"/>
    </location>
</feature>
<dbReference type="GO" id="GO:0016020">
    <property type="term" value="C:membrane"/>
    <property type="evidence" value="ECO:0007669"/>
    <property type="project" value="UniProtKB-SubCell"/>
</dbReference>
<evidence type="ECO:0000256" key="2">
    <source>
        <dbReference type="ARBA" id="ARBA00022692"/>
    </source>
</evidence>
<dbReference type="PANTHER" id="PTHR21229">
    <property type="entry name" value="LUNG SEVEN TRANSMEMBRANE RECEPTOR"/>
    <property type="match status" value="1"/>
</dbReference>
<evidence type="ECO:0000256" key="3">
    <source>
        <dbReference type="ARBA" id="ARBA00022729"/>
    </source>
</evidence>
<keyword evidence="4 6" id="KW-1133">Transmembrane helix</keyword>
<dbReference type="Proteomes" id="UP000252519">
    <property type="component" value="Unassembled WGS sequence"/>
</dbReference>
<dbReference type="PANTHER" id="PTHR21229:SF2">
    <property type="entry name" value="RE59932P"/>
    <property type="match status" value="1"/>
</dbReference>
<keyword evidence="5 6" id="KW-0472">Membrane</keyword>
<comment type="caution">
    <text evidence="9">The sequence shown here is derived from an EMBL/GenBank/DDBJ whole genome shotgun (WGS) entry which is preliminary data.</text>
</comment>
<feature type="transmembrane region" description="Helical" evidence="6">
    <location>
        <begin position="503"/>
        <end position="525"/>
    </location>
</feature>
<evidence type="ECO:0000256" key="4">
    <source>
        <dbReference type="ARBA" id="ARBA00022989"/>
    </source>
</evidence>
<dbReference type="InterPro" id="IPR009637">
    <property type="entry name" value="GPR107/GPR108-like"/>
</dbReference>
<evidence type="ECO:0000313" key="10">
    <source>
        <dbReference type="Proteomes" id="UP000252519"/>
    </source>
</evidence>
<keyword evidence="10" id="KW-1185">Reference proteome</keyword>